<reference evidence="2 3" key="1">
    <citation type="submission" date="2019-03" db="EMBL/GenBank/DDBJ databases">
        <title>First draft genome of Liparis tanakae, snailfish: a comprehensive survey of snailfish specific genes.</title>
        <authorList>
            <person name="Kim W."/>
            <person name="Song I."/>
            <person name="Jeong J.-H."/>
            <person name="Kim D."/>
            <person name="Kim S."/>
            <person name="Ryu S."/>
            <person name="Song J.Y."/>
            <person name="Lee S.K."/>
        </authorList>
    </citation>
    <scope>NUCLEOTIDE SEQUENCE [LARGE SCALE GENOMIC DNA]</scope>
    <source>
        <tissue evidence="2">Muscle</tissue>
    </source>
</reference>
<comment type="caution">
    <text evidence="2">The sequence shown here is derived from an EMBL/GenBank/DDBJ whole genome shotgun (WGS) entry which is preliminary data.</text>
</comment>
<feature type="compositionally biased region" description="Basic and acidic residues" evidence="1">
    <location>
        <begin position="106"/>
        <end position="121"/>
    </location>
</feature>
<feature type="region of interest" description="Disordered" evidence="1">
    <location>
        <begin position="103"/>
        <end position="141"/>
    </location>
</feature>
<sequence length="281" mass="29981">MSFPSGLCGPGSSMWIPFLRSRPHTQDRRTGLEPITRSLESGVVMETGPPTSAAMLCCTKVFSTSDSLHSHSVNSFTVIQHKCIRRKPTGTGKNISVIRAGLRAAAGDRSEERPDRADRASDTTAFQASEGKQRRPPLAPWQLSHGEVSCGDGVAEGRCAAAVDASLKKESAAPYPNFLAISSSSEGVSSAALLPGALAMLMSRSSPPAWVTVTDHVVEVEPLEANKAMSSSRASEMLSRRSCADNVAFRPPAARRPPPGSPTMTVLAELFAIVRRRLELQ</sequence>
<name>A0A4Z2HPM3_9TELE</name>
<dbReference type="Proteomes" id="UP000314294">
    <property type="component" value="Unassembled WGS sequence"/>
</dbReference>
<accession>A0A4Z2HPM3</accession>
<dbReference type="AlphaFoldDB" id="A0A4Z2HPM3"/>
<organism evidence="2 3">
    <name type="scientific">Liparis tanakae</name>
    <name type="common">Tanaka's snailfish</name>
    <dbReference type="NCBI Taxonomy" id="230148"/>
    <lineage>
        <taxon>Eukaryota</taxon>
        <taxon>Metazoa</taxon>
        <taxon>Chordata</taxon>
        <taxon>Craniata</taxon>
        <taxon>Vertebrata</taxon>
        <taxon>Euteleostomi</taxon>
        <taxon>Actinopterygii</taxon>
        <taxon>Neopterygii</taxon>
        <taxon>Teleostei</taxon>
        <taxon>Neoteleostei</taxon>
        <taxon>Acanthomorphata</taxon>
        <taxon>Eupercaria</taxon>
        <taxon>Perciformes</taxon>
        <taxon>Cottioidei</taxon>
        <taxon>Cottales</taxon>
        <taxon>Liparidae</taxon>
        <taxon>Liparis</taxon>
    </lineage>
</organism>
<keyword evidence="3" id="KW-1185">Reference proteome</keyword>
<evidence type="ECO:0000313" key="3">
    <source>
        <dbReference type="Proteomes" id="UP000314294"/>
    </source>
</evidence>
<proteinExistence type="predicted"/>
<evidence type="ECO:0000313" key="2">
    <source>
        <dbReference type="EMBL" id="TNN67789.1"/>
    </source>
</evidence>
<protein>
    <submittedName>
        <fullName evidence="2">Uncharacterized protein</fullName>
    </submittedName>
</protein>
<gene>
    <name evidence="2" type="ORF">EYF80_021943</name>
</gene>
<evidence type="ECO:0000256" key="1">
    <source>
        <dbReference type="SAM" id="MobiDB-lite"/>
    </source>
</evidence>
<dbReference type="EMBL" id="SRLO01000198">
    <property type="protein sequence ID" value="TNN67789.1"/>
    <property type="molecule type" value="Genomic_DNA"/>
</dbReference>